<organism evidence="1 2">
    <name type="scientific">Tenacibaculum pelagium</name>
    <dbReference type="NCBI Taxonomy" id="2759527"/>
    <lineage>
        <taxon>Bacteria</taxon>
        <taxon>Pseudomonadati</taxon>
        <taxon>Bacteroidota</taxon>
        <taxon>Flavobacteriia</taxon>
        <taxon>Flavobacteriales</taxon>
        <taxon>Flavobacteriaceae</taxon>
        <taxon>Tenacibaculum</taxon>
    </lineage>
</organism>
<protein>
    <submittedName>
        <fullName evidence="1">Uncharacterized protein</fullName>
    </submittedName>
</protein>
<dbReference type="Proteomes" id="UP000563906">
    <property type="component" value="Unassembled WGS sequence"/>
</dbReference>
<proteinExistence type="predicted"/>
<evidence type="ECO:0000313" key="1">
    <source>
        <dbReference type="EMBL" id="MBA6155236.1"/>
    </source>
</evidence>
<dbReference type="EMBL" id="JACGLS010000001">
    <property type="protein sequence ID" value="MBA6155236.1"/>
    <property type="molecule type" value="Genomic_DNA"/>
</dbReference>
<name>A0A839ALH4_9FLAO</name>
<reference evidence="1 2" key="1">
    <citation type="submission" date="2020-07" db="EMBL/GenBank/DDBJ databases">
        <title>Bacterium isolated from marine sediment.</title>
        <authorList>
            <person name="Shang D."/>
            <person name="Du Z.-J."/>
        </authorList>
    </citation>
    <scope>NUCLEOTIDE SEQUENCE [LARGE SCALE GENOMIC DNA]</scope>
    <source>
        <strain evidence="1 2">S7007</strain>
    </source>
</reference>
<keyword evidence="2" id="KW-1185">Reference proteome</keyword>
<comment type="caution">
    <text evidence="1">The sequence shown here is derived from an EMBL/GenBank/DDBJ whole genome shotgun (WGS) entry which is preliminary data.</text>
</comment>
<accession>A0A839ALH4</accession>
<dbReference type="RefSeq" id="WP_182123742.1">
    <property type="nucleotide sequence ID" value="NZ_JACGLS010000001.1"/>
</dbReference>
<sequence length="57" mass="6855">MKNKYKTGDLVFAIVKPEILLEIRIYARKIYYCTIKNDPLGKELVYFERELKPYKVV</sequence>
<evidence type="ECO:0000313" key="2">
    <source>
        <dbReference type="Proteomes" id="UP000563906"/>
    </source>
</evidence>
<gene>
    <name evidence="1" type="ORF">H3Z83_01675</name>
</gene>
<dbReference type="AlphaFoldDB" id="A0A839ALH4"/>